<reference evidence="1 2" key="1">
    <citation type="submission" date="2020-08" db="EMBL/GenBank/DDBJ databases">
        <title>Genomic Encyclopedia of Type Strains, Phase IV (KMG-IV): sequencing the most valuable type-strain genomes for metagenomic binning, comparative biology and taxonomic classification.</title>
        <authorList>
            <person name="Goeker M."/>
        </authorList>
    </citation>
    <scope>NUCLEOTIDE SEQUENCE [LARGE SCALE GENOMIC DNA]</scope>
    <source>
        <strain evidence="1 2">DSM 27203</strain>
    </source>
</reference>
<protein>
    <submittedName>
        <fullName evidence="1">Nicotinamidase-related amidase</fullName>
    </submittedName>
</protein>
<dbReference type="EMBL" id="JACIJI010000002">
    <property type="protein sequence ID" value="MBB5718535.1"/>
    <property type="molecule type" value="Genomic_DNA"/>
</dbReference>
<dbReference type="Proteomes" id="UP000554342">
    <property type="component" value="Unassembled WGS sequence"/>
</dbReference>
<sequence>MALVIDVQDFARMDAADARNYAEHLASNLTALRESGVPVTWVTMRKDAQLYEPTPSASDSAPQVRNLDQLREMGFHGIDADHENSEIFRDFITNFGPRTDEAVSVKSVKSALVERADAEGRPDYQNALAAECGEAFDTYFTGGKTLAEYMGDVDNTILMGAVSSHCISETAVSAAIKGRNPVIVTDAVLSWQGDDALVNPRSSVQLWRGTGGDSANFDAFHQGKMNAAISSIVSDDRRGFTSDQVAAISNIGFVSSAALVPQLRSTGSASGATYQPII</sequence>
<name>A0A840YY55_9SPHN</name>
<dbReference type="InterPro" id="IPR036380">
    <property type="entry name" value="Isochorismatase-like_sf"/>
</dbReference>
<comment type="caution">
    <text evidence="1">The sequence shown here is derived from an EMBL/GenBank/DDBJ whole genome shotgun (WGS) entry which is preliminary data.</text>
</comment>
<dbReference type="RefSeq" id="WP_345575899.1">
    <property type="nucleotide sequence ID" value="NZ_BAABIF010000013.1"/>
</dbReference>
<evidence type="ECO:0000313" key="2">
    <source>
        <dbReference type="Proteomes" id="UP000554342"/>
    </source>
</evidence>
<dbReference type="AlphaFoldDB" id="A0A840YY55"/>
<dbReference type="Gene3D" id="3.40.50.850">
    <property type="entry name" value="Isochorismatase-like"/>
    <property type="match status" value="1"/>
</dbReference>
<dbReference type="SUPFAM" id="SSF52499">
    <property type="entry name" value="Isochorismatase-like hydrolases"/>
    <property type="match status" value="1"/>
</dbReference>
<accession>A0A840YY55</accession>
<proteinExistence type="predicted"/>
<evidence type="ECO:0000313" key="1">
    <source>
        <dbReference type="EMBL" id="MBB5718535.1"/>
    </source>
</evidence>
<keyword evidence="2" id="KW-1185">Reference proteome</keyword>
<organism evidence="1 2">
    <name type="scientific">Stakelama sediminis</name>
    <dbReference type="NCBI Taxonomy" id="463200"/>
    <lineage>
        <taxon>Bacteria</taxon>
        <taxon>Pseudomonadati</taxon>
        <taxon>Pseudomonadota</taxon>
        <taxon>Alphaproteobacteria</taxon>
        <taxon>Sphingomonadales</taxon>
        <taxon>Sphingomonadaceae</taxon>
        <taxon>Stakelama</taxon>
    </lineage>
</organism>
<gene>
    <name evidence="1" type="ORF">FHR23_001458</name>
</gene>